<name>C8W6M7_DESAS</name>
<dbReference type="KEGG" id="dae:Dtox_3412"/>
<keyword evidence="2" id="KW-1185">Reference proteome</keyword>
<proteinExistence type="predicted"/>
<accession>C8W6M7</accession>
<sequence>MVVINITYAPLFYRSKFLTCGRWVIKKGLENAIPKVKDKNIKKTFNLII</sequence>
<evidence type="ECO:0000313" key="2">
    <source>
        <dbReference type="Proteomes" id="UP000002217"/>
    </source>
</evidence>
<reference evidence="1 2" key="1">
    <citation type="journal article" date="2009" name="Stand. Genomic Sci.">
        <title>Complete genome sequence of Desulfotomaculum acetoxidans type strain (5575).</title>
        <authorList>
            <person name="Spring S."/>
            <person name="Lapidus A."/>
            <person name="Schroder M."/>
            <person name="Gleim D."/>
            <person name="Sims D."/>
            <person name="Meincke L."/>
            <person name="Glavina Del Rio T."/>
            <person name="Tice H."/>
            <person name="Copeland A."/>
            <person name="Cheng J.F."/>
            <person name="Lucas S."/>
            <person name="Chen F."/>
            <person name="Nolan M."/>
            <person name="Bruce D."/>
            <person name="Goodwin L."/>
            <person name="Pitluck S."/>
            <person name="Ivanova N."/>
            <person name="Mavromatis K."/>
            <person name="Mikhailova N."/>
            <person name="Pati A."/>
            <person name="Chen A."/>
            <person name="Palaniappan K."/>
            <person name="Land M."/>
            <person name="Hauser L."/>
            <person name="Chang Y.J."/>
            <person name="Jeffries C.D."/>
            <person name="Chain P."/>
            <person name="Saunders E."/>
            <person name="Brettin T."/>
            <person name="Detter J.C."/>
            <person name="Goker M."/>
            <person name="Bristow J."/>
            <person name="Eisen J.A."/>
            <person name="Markowitz V."/>
            <person name="Hugenholtz P."/>
            <person name="Kyrpides N.C."/>
            <person name="Klenk H.P."/>
            <person name="Han C."/>
        </authorList>
    </citation>
    <scope>NUCLEOTIDE SEQUENCE [LARGE SCALE GENOMIC DNA]</scope>
    <source>
        <strain evidence="2">ATCC 49208 / DSM 771 / VKM B-1644</strain>
    </source>
</reference>
<dbReference type="EMBL" id="CP001720">
    <property type="protein sequence ID" value="ACV64136.1"/>
    <property type="molecule type" value="Genomic_DNA"/>
</dbReference>
<organism evidence="1 2">
    <name type="scientific">Desulfofarcimen acetoxidans (strain ATCC 49208 / DSM 771 / KCTC 5769 / VKM B-1644 / 5575)</name>
    <name type="common">Desulfotomaculum acetoxidans</name>
    <dbReference type="NCBI Taxonomy" id="485916"/>
    <lineage>
        <taxon>Bacteria</taxon>
        <taxon>Bacillati</taxon>
        <taxon>Bacillota</taxon>
        <taxon>Clostridia</taxon>
        <taxon>Eubacteriales</taxon>
        <taxon>Peptococcaceae</taxon>
        <taxon>Desulfofarcimen</taxon>
    </lineage>
</organism>
<dbReference type="AlphaFoldDB" id="C8W6M7"/>
<evidence type="ECO:0000313" key="1">
    <source>
        <dbReference type="EMBL" id="ACV64136.1"/>
    </source>
</evidence>
<dbReference type="Proteomes" id="UP000002217">
    <property type="component" value="Chromosome"/>
</dbReference>
<dbReference type="HOGENOM" id="CLU_3134842_0_0_9"/>
<dbReference type="STRING" id="485916.Dtox_3412"/>
<protein>
    <submittedName>
        <fullName evidence="1">Uncharacterized protein</fullName>
    </submittedName>
</protein>
<gene>
    <name evidence="1" type="ordered locus">Dtox_3412</name>
</gene>